<evidence type="ECO:0000313" key="16">
    <source>
        <dbReference type="Proteomes" id="UP000318416"/>
    </source>
</evidence>
<dbReference type="Gene3D" id="3.40.50.200">
    <property type="entry name" value="Peptidase S8/S53 domain"/>
    <property type="match status" value="1"/>
</dbReference>
<feature type="domain" description="Peptidase S8/S53" evidence="14">
    <location>
        <begin position="84"/>
        <end position="343"/>
    </location>
</feature>
<feature type="active site" description="Charge relay system" evidence="10">
    <location>
        <position position="134"/>
    </location>
</feature>
<evidence type="ECO:0000256" key="5">
    <source>
        <dbReference type="ARBA" id="ARBA00022692"/>
    </source>
</evidence>
<keyword evidence="13" id="KW-0732">Signal</keyword>
<evidence type="ECO:0000256" key="11">
    <source>
        <dbReference type="RuleBase" id="RU003355"/>
    </source>
</evidence>
<evidence type="ECO:0000256" key="12">
    <source>
        <dbReference type="SAM" id="Phobius"/>
    </source>
</evidence>
<dbReference type="PROSITE" id="PS51892">
    <property type="entry name" value="SUBTILASE"/>
    <property type="match status" value="1"/>
</dbReference>
<dbReference type="PRINTS" id="PR00723">
    <property type="entry name" value="SUBTILISIN"/>
</dbReference>
<keyword evidence="6 10" id="KW-0378">Hydrolase</keyword>
<evidence type="ECO:0000256" key="1">
    <source>
        <dbReference type="ARBA" id="ARBA00004162"/>
    </source>
</evidence>
<evidence type="ECO:0000256" key="3">
    <source>
        <dbReference type="ARBA" id="ARBA00022475"/>
    </source>
</evidence>
<evidence type="ECO:0000256" key="6">
    <source>
        <dbReference type="ARBA" id="ARBA00022801"/>
    </source>
</evidence>
<evidence type="ECO:0000256" key="7">
    <source>
        <dbReference type="ARBA" id="ARBA00022825"/>
    </source>
</evidence>
<evidence type="ECO:0000256" key="2">
    <source>
        <dbReference type="ARBA" id="ARBA00011073"/>
    </source>
</evidence>
<dbReference type="InterPro" id="IPR023828">
    <property type="entry name" value="Peptidase_S8_Ser-AS"/>
</dbReference>
<evidence type="ECO:0000256" key="9">
    <source>
        <dbReference type="ARBA" id="ARBA00023136"/>
    </source>
</evidence>
<feature type="signal peptide" evidence="13">
    <location>
        <begin position="1"/>
        <end position="29"/>
    </location>
</feature>
<evidence type="ECO:0000259" key="14">
    <source>
        <dbReference type="Pfam" id="PF00082"/>
    </source>
</evidence>
<dbReference type="GO" id="GO:0005886">
    <property type="term" value="C:plasma membrane"/>
    <property type="evidence" value="ECO:0007669"/>
    <property type="project" value="UniProtKB-SubCell"/>
</dbReference>
<dbReference type="PROSITE" id="PS00138">
    <property type="entry name" value="SUBTILASE_SER"/>
    <property type="match status" value="1"/>
</dbReference>
<dbReference type="InterPro" id="IPR000209">
    <property type="entry name" value="Peptidase_S8/S53_dom"/>
</dbReference>
<keyword evidence="5 12" id="KW-0812">Transmembrane</keyword>
<dbReference type="Pfam" id="PF00082">
    <property type="entry name" value="Peptidase_S8"/>
    <property type="match status" value="1"/>
</dbReference>
<comment type="caution">
    <text evidence="15">The sequence shown here is derived from an EMBL/GenBank/DDBJ whole genome shotgun (WGS) entry which is preliminary data.</text>
</comment>
<keyword evidence="3" id="KW-1003">Cell membrane</keyword>
<keyword evidence="9 12" id="KW-0472">Membrane</keyword>
<reference evidence="15 16" key="1">
    <citation type="submission" date="2019-06" db="EMBL/GenBank/DDBJ databases">
        <title>Sequencing the genomes of 1000 actinobacteria strains.</title>
        <authorList>
            <person name="Klenk H.-P."/>
        </authorList>
    </citation>
    <scope>NUCLEOTIDE SEQUENCE [LARGE SCALE GENOMIC DNA]</scope>
    <source>
        <strain evidence="15 16">DSM 41649</strain>
    </source>
</reference>
<comment type="subcellular location">
    <subcellularLocation>
        <location evidence="1">Cell membrane</location>
        <topology evidence="1">Single-pass membrane protein</topology>
    </subcellularLocation>
</comment>
<dbReference type="InterPro" id="IPR015500">
    <property type="entry name" value="Peptidase_S8_subtilisin-rel"/>
</dbReference>
<dbReference type="AlphaFoldDB" id="A0A561EW23"/>
<name>A0A561EW23_9ACTN</name>
<organism evidence="15 16">
    <name type="scientific">Kitasatospora atroaurantiaca</name>
    <dbReference type="NCBI Taxonomy" id="285545"/>
    <lineage>
        <taxon>Bacteria</taxon>
        <taxon>Bacillati</taxon>
        <taxon>Actinomycetota</taxon>
        <taxon>Actinomycetes</taxon>
        <taxon>Kitasatosporales</taxon>
        <taxon>Streptomycetaceae</taxon>
        <taxon>Kitasatospora</taxon>
    </lineage>
</organism>
<dbReference type="GO" id="GO:0004252">
    <property type="term" value="F:serine-type endopeptidase activity"/>
    <property type="evidence" value="ECO:0007669"/>
    <property type="project" value="UniProtKB-UniRule"/>
</dbReference>
<protein>
    <submittedName>
        <fullName evidence="15">Fervidolysin</fullName>
    </submittedName>
</protein>
<dbReference type="PANTHER" id="PTHR43806">
    <property type="entry name" value="PEPTIDASE S8"/>
    <property type="match status" value="1"/>
</dbReference>
<feature type="chain" id="PRO_5021889429" evidence="13">
    <location>
        <begin position="30"/>
        <end position="423"/>
    </location>
</feature>
<dbReference type="InterPro" id="IPR023834">
    <property type="entry name" value="T7SS_pept_S8A_mycosin"/>
</dbReference>
<keyword evidence="4 10" id="KW-0645">Protease</keyword>
<dbReference type="PROSITE" id="PS00137">
    <property type="entry name" value="SUBTILASE_HIS"/>
    <property type="match status" value="1"/>
</dbReference>
<evidence type="ECO:0000256" key="4">
    <source>
        <dbReference type="ARBA" id="ARBA00022670"/>
    </source>
</evidence>
<accession>A0A561EW23</accession>
<dbReference type="RefSeq" id="WP_246192812.1">
    <property type="nucleotide sequence ID" value="NZ_BAAABR010000083.1"/>
</dbReference>
<comment type="similarity">
    <text evidence="2 10 11">Belongs to the peptidase S8 family.</text>
</comment>
<dbReference type="InterPro" id="IPR023827">
    <property type="entry name" value="Peptidase_S8_Asp-AS"/>
</dbReference>
<dbReference type="SUPFAM" id="SSF52743">
    <property type="entry name" value="Subtilisin-like"/>
    <property type="match status" value="1"/>
</dbReference>
<dbReference type="InterPro" id="IPR036852">
    <property type="entry name" value="Peptidase_S8/S53_dom_sf"/>
</dbReference>
<feature type="transmembrane region" description="Helical" evidence="12">
    <location>
        <begin position="395"/>
        <end position="414"/>
    </location>
</feature>
<evidence type="ECO:0000313" key="15">
    <source>
        <dbReference type="EMBL" id="TWE19813.1"/>
    </source>
</evidence>
<dbReference type="GO" id="GO:0006508">
    <property type="term" value="P:proteolysis"/>
    <property type="evidence" value="ECO:0007669"/>
    <property type="project" value="UniProtKB-KW"/>
</dbReference>
<dbReference type="PROSITE" id="PS00136">
    <property type="entry name" value="SUBTILASE_ASP"/>
    <property type="match status" value="1"/>
</dbReference>
<dbReference type="EMBL" id="VIVR01000001">
    <property type="protein sequence ID" value="TWE19813.1"/>
    <property type="molecule type" value="Genomic_DNA"/>
</dbReference>
<evidence type="ECO:0000256" key="13">
    <source>
        <dbReference type="SAM" id="SignalP"/>
    </source>
</evidence>
<keyword evidence="16" id="KW-1185">Reference proteome</keyword>
<dbReference type="NCBIfam" id="TIGR03921">
    <property type="entry name" value="T7SS_mycosin"/>
    <property type="match status" value="1"/>
</dbReference>
<dbReference type="PANTHER" id="PTHR43806:SF11">
    <property type="entry name" value="CEREVISIN-RELATED"/>
    <property type="match status" value="1"/>
</dbReference>
<dbReference type="Proteomes" id="UP000318416">
    <property type="component" value="Unassembled WGS sequence"/>
</dbReference>
<feature type="active site" description="Charge relay system" evidence="10">
    <location>
        <position position="296"/>
    </location>
</feature>
<feature type="active site" description="Charge relay system" evidence="10">
    <location>
        <position position="93"/>
    </location>
</feature>
<evidence type="ECO:0000256" key="8">
    <source>
        <dbReference type="ARBA" id="ARBA00022989"/>
    </source>
</evidence>
<gene>
    <name evidence="15" type="ORF">FB465_4946</name>
</gene>
<sequence length="423" mass="43803">MSLGTYRRAVAASVALGVIGGLAATPAYAATPTPSPSSSEVHWSPLGIAAAGECTFPSQDIPSAPWALQRVLLDQLWEGGKTTGAGVTVAVIDTGVDDQNPQLANKVDEGKSLLVDKSTGKPVDGNSKTDTVGHGTKVAGIIAARPYAKTGFVGLAPDARILAIRQNDSQGNGDVNSLIEAIQIAIDKKVGVINISQDVRATDPDGGFAKKPELEAVIKKAEDNDIVVVASSGNDGREGETFPAAFKTVLAVGASDRNNERASFSQYGDFVSVAAPGVEMLSTVPKGGQCVDNGTSFSAPYVAGVAALLKGKYKNWTAAQIRARIEQTAQRTERGPNKFIGWGVVDPVKAVKSTAKAEASPHPDATLKLASAPLVAQPLGLEETQADRDRRTGTYALGLGGLLVAALAGGAIVVRDFRRRQDG</sequence>
<evidence type="ECO:0000256" key="10">
    <source>
        <dbReference type="PROSITE-ProRule" id="PRU01240"/>
    </source>
</evidence>
<keyword evidence="8 12" id="KW-1133">Transmembrane helix</keyword>
<dbReference type="InterPro" id="IPR022398">
    <property type="entry name" value="Peptidase_S8_His-AS"/>
</dbReference>
<dbReference type="InterPro" id="IPR050131">
    <property type="entry name" value="Peptidase_S8_subtilisin-like"/>
</dbReference>
<proteinExistence type="inferred from homology"/>
<keyword evidence="7 10" id="KW-0720">Serine protease</keyword>